<accession>A0A8T0TZS2</accession>
<dbReference type="Pfam" id="PF03478">
    <property type="entry name" value="Beta-prop_KIB1-4"/>
    <property type="match status" value="1"/>
</dbReference>
<dbReference type="PANTHER" id="PTHR33110">
    <property type="entry name" value="F-BOX/KELCH-REPEAT PROTEIN-RELATED"/>
    <property type="match status" value="1"/>
</dbReference>
<dbReference type="Proteomes" id="UP000823388">
    <property type="component" value="Chromosome 3N"/>
</dbReference>
<dbReference type="InterPro" id="IPR005174">
    <property type="entry name" value="KIB1-4_b-propeller"/>
</dbReference>
<protein>
    <recommendedName>
        <fullName evidence="1">KIB1-4 beta-propeller domain-containing protein</fullName>
    </recommendedName>
</protein>
<evidence type="ECO:0000313" key="2">
    <source>
        <dbReference type="EMBL" id="KAG2617421.1"/>
    </source>
</evidence>
<evidence type="ECO:0000259" key="1">
    <source>
        <dbReference type="Pfam" id="PF03478"/>
    </source>
</evidence>
<evidence type="ECO:0000313" key="3">
    <source>
        <dbReference type="Proteomes" id="UP000823388"/>
    </source>
</evidence>
<comment type="caution">
    <text evidence="2">The sequence shown here is derived from an EMBL/GenBank/DDBJ whole genome shotgun (WGS) entry which is preliminary data.</text>
</comment>
<dbReference type="EMBL" id="CM029042">
    <property type="protein sequence ID" value="KAG2617421.1"/>
    <property type="molecule type" value="Genomic_DNA"/>
</dbReference>
<reference evidence="2" key="1">
    <citation type="submission" date="2020-05" db="EMBL/GenBank/DDBJ databases">
        <title>WGS assembly of Panicum virgatum.</title>
        <authorList>
            <person name="Lovell J.T."/>
            <person name="Jenkins J."/>
            <person name="Shu S."/>
            <person name="Juenger T.E."/>
            <person name="Schmutz J."/>
        </authorList>
    </citation>
    <scope>NUCLEOTIDE SEQUENCE</scope>
    <source>
        <strain evidence="2">AP13</strain>
    </source>
</reference>
<keyword evidence="3" id="KW-1185">Reference proteome</keyword>
<gene>
    <name evidence="2" type="ORF">PVAP13_3NG180818</name>
</gene>
<dbReference type="AlphaFoldDB" id="A0A8T0TZS2"/>
<organism evidence="2 3">
    <name type="scientific">Panicum virgatum</name>
    <name type="common">Blackwell switchgrass</name>
    <dbReference type="NCBI Taxonomy" id="38727"/>
    <lineage>
        <taxon>Eukaryota</taxon>
        <taxon>Viridiplantae</taxon>
        <taxon>Streptophyta</taxon>
        <taxon>Embryophyta</taxon>
        <taxon>Tracheophyta</taxon>
        <taxon>Spermatophyta</taxon>
        <taxon>Magnoliopsida</taxon>
        <taxon>Liliopsida</taxon>
        <taxon>Poales</taxon>
        <taxon>Poaceae</taxon>
        <taxon>PACMAD clade</taxon>
        <taxon>Panicoideae</taxon>
        <taxon>Panicodae</taxon>
        <taxon>Paniceae</taxon>
        <taxon>Panicinae</taxon>
        <taxon>Panicum</taxon>
        <taxon>Panicum sect. Hiantes</taxon>
    </lineage>
</organism>
<dbReference type="PANTHER" id="PTHR33110:SF135">
    <property type="entry name" value="OS05G0539300 PROTEIN"/>
    <property type="match status" value="1"/>
</dbReference>
<feature type="domain" description="KIB1-4 beta-propeller" evidence="1">
    <location>
        <begin position="74"/>
        <end position="341"/>
    </location>
</feature>
<proteinExistence type="predicted"/>
<sequence>MAENLPIFVIHEISARLPCEMDRLHMALACRWWRQALALQDAPPLLRRLPWLVFPFVEGPDFCCIACGGGVQSTTHRVRAPEHERRARYFGSHDGRWLLLAASRLGVNMATNVRSGFGYCLPDKSVDLRGEINFGMYIHAAALSCSPDKPNCIGAAVVQYLADLRAPRRVAFFTVGDGGEYAVDPLPEDFDEDPEDIIHFDGAFHVLTSNEHVHSWKPIFSNNGDVRLDSHHYIFCHDGRFYDEHVYGRYLVQSRGELLMGVKLSPDFDSSAGFTSGFRLFRMARMLNLDAVAGMTYCYWEELPDLDGRMMFLGRGCSRCYEVNTFPGFTDSVYFADDRTFHYSYRIVHDLPFPCVDNGRCIGQGPVDRCFPMYQGTSDYSSPVWLLP</sequence>
<name>A0A8T0TZS2_PANVG</name>